<dbReference type="InterPro" id="IPR036640">
    <property type="entry name" value="ABC1_TM_sf"/>
</dbReference>
<comment type="similarity">
    <text evidence="9">Belongs to the ABC transporter superfamily. Lipid exporter (TC 3.A.1.106) family.</text>
</comment>
<dbReference type="PANTHER" id="PTHR43394">
    <property type="entry name" value="ATP-DEPENDENT PERMEASE MDL1, MITOCHONDRIAL"/>
    <property type="match status" value="1"/>
</dbReference>
<dbReference type="GO" id="GO:0015421">
    <property type="term" value="F:ABC-type oligopeptide transporter activity"/>
    <property type="evidence" value="ECO:0007669"/>
    <property type="project" value="TreeGrafter"/>
</dbReference>
<dbReference type="FunFam" id="3.40.50.300:FF:000299">
    <property type="entry name" value="ABC transporter ATP-binding protein/permease"/>
    <property type="match status" value="1"/>
</dbReference>
<reference evidence="14 15" key="1">
    <citation type="submission" date="2019-05" db="EMBL/GenBank/DDBJ databases">
        <title>Comparative genomics and metabolomics analyses of clavulanic acid producing Streptomyces species provides insight into specialized metabolism and evolution of beta-lactam biosynthetic gene clusters.</title>
        <authorList>
            <person name="Moore M.A."/>
            <person name="Cruz-Morales P."/>
            <person name="Barona Gomez F."/>
            <person name="Kapil T."/>
        </authorList>
    </citation>
    <scope>NUCLEOTIDE SEQUENCE [LARGE SCALE GENOMIC DNA]</scope>
    <source>
        <strain evidence="14 15">NRRL 5741</strain>
    </source>
</reference>
<keyword evidence="2" id="KW-0813">Transport</keyword>
<evidence type="ECO:0000256" key="5">
    <source>
        <dbReference type="ARBA" id="ARBA00022741"/>
    </source>
</evidence>
<keyword evidence="5" id="KW-0547">Nucleotide-binding</keyword>
<dbReference type="PANTHER" id="PTHR43394:SF1">
    <property type="entry name" value="ATP-BINDING CASSETTE SUB-FAMILY B MEMBER 10, MITOCHONDRIAL"/>
    <property type="match status" value="1"/>
</dbReference>
<feature type="transmembrane region" description="Helical" evidence="11">
    <location>
        <begin position="129"/>
        <end position="151"/>
    </location>
</feature>
<organism evidence="14 15">
    <name type="scientific">Streptomyces jumonjinensis</name>
    <dbReference type="NCBI Taxonomy" id="1945"/>
    <lineage>
        <taxon>Bacteria</taxon>
        <taxon>Bacillati</taxon>
        <taxon>Actinomycetota</taxon>
        <taxon>Actinomycetes</taxon>
        <taxon>Kitasatosporales</taxon>
        <taxon>Streptomycetaceae</taxon>
        <taxon>Streptomyces</taxon>
    </lineage>
</organism>
<dbReference type="OrthoDB" id="9806127at2"/>
<feature type="compositionally biased region" description="Pro residues" evidence="10">
    <location>
        <begin position="633"/>
        <end position="645"/>
    </location>
</feature>
<dbReference type="RefSeq" id="WP_153524669.1">
    <property type="nucleotide sequence ID" value="NZ_JBEPDZ010000017.1"/>
</dbReference>
<comment type="subcellular location">
    <subcellularLocation>
        <location evidence="1">Cell membrane</location>
        <topology evidence="1">Multi-pass membrane protein</topology>
    </subcellularLocation>
</comment>
<dbReference type="Gene3D" id="3.40.50.300">
    <property type="entry name" value="P-loop containing nucleotide triphosphate hydrolases"/>
    <property type="match status" value="1"/>
</dbReference>
<dbReference type="PROSITE" id="PS50893">
    <property type="entry name" value="ABC_TRANSPORTER_2"/>
    <property type="match status" value="1"/>
</dbReference>
<dbReference type="InterPro" id="IPR011527">
    <property type="entry name" value="ABC1_TM_dom"/>
</dbReference>
<keyword evidence="8 11" id="KW-0472">Membrane</keyword>
<comment type="caution">
    <text evidence="14">The sequence shown here is derived from an EMBL/GenBank/DDBJ whole genome shotgun (WGS) entry which is preliminary data.</text>
</comment>
<feature type="region of interest" description="Disordered" evidence="10">
    <location>
        <begin position="614"/>
        <end position="654"/>
    </location>
</feature>
<dbReference type="Gene3D" id="1.20.1560.10">
    <property type="entry name" value="ABC transporter type 1, transmembrane domain"/>
    <property type="match status" value="1"/>
</dbReference>
<dbReference type="InterPro" id="IPR003439">
    <property type="entry name" value="ABC_transporter-like_ATP-bd"/>
</dbReference>
<keyword evidence="15" id="KW-1185">Reference proteome</keyword>
<feature type="domain" description="ABC transmembrane type-1" evidence="13">
    <location>
        <begin position="23"/>
        <end position="302"/>
    </location>
</feature>
<dbReference type="PROSITE" id="PS00211">
    <property type="entry name" value="ABC_TRANSPORTER_1"/>
    <property type="match status" value="1"/>
</dbReference>
<dbReference type="Pfam" id="PF00005">
    <property type="entry name" value="ABC_tran"/>
    <property type="match status" value="1"/>
</dbReference>
<dbReference type="Pfam" id="PF00664">
    <property type="entry name" value="ABC_membrane"/>
    <property type="match status" value="1"/>
</dbReference>
<feature type="domain" description="ABC transporter" evidence="12">
    <location>
        <begin position="368"/>
        <end position="601"/>
    </location>
</feature>
<feature type="compositionally biased region" description="Low complexity" evidence="10">
    <location>
        <begin position="614"/>
        <end position="632"/>
    </location>
</feature>
<dbReference type="InterPro" id="IPR027417">
    <property type="entry name" value="P-loop_NTPase"/>
</dbReference>
<feature type="transmembrane region" description="Helical" evidence="11">
    <location>
        <begin position="21"/>
        <end position="43"/>
    </location>
</feature>
<dbReference type="GO" id="GO:0016887">
    <property type="term" value="F:ATP hydrolysis activity"/>
    <property type="evidence" value="ECO:0007669"/>
    <property type="project" value="InterPro"/>
</dbReference>
<dbReference type="Proteomes" id="UP000419138">
    <property type="component" value="Unassembled WGS sequence"/>
</dbReference>
<dbReference type="SUPFAM" id="SSF52540">
    <property type="entry name" value="P-loop containing nucleoside triphosphate hydrolases"/>
    <property type="match status" value="1"/>
</dbReference>
<evidence type="ECO:0000313" key="15">
    <source>
        <dbReference type="Proteomes" id="UP000419138"/>
    </source>
</evidence>
<evidence type="ECO:0000256" key="10">
    <source>
        <dbReference type="SAM" id="MobiDB-lite"/>
    </source>
</evidence>
<feature type="transmembrane region" description="Helical" evidence="11">
    <location>
        <begin position="238"/>
        <end position="262"/>
    </location>
</feature>
<evidence type="ECO:0000256" key="8">
    <source>
        <dbReference type="ARBA" id="ARBA00023136"/>
    </source>
</evidence>
<dbReference type="SUPFAM" id="SSF90123">
    <property type="entry name" value="ABC transporter transmembrane region"/>
    <property type="match status" value="1"/>
</dbReference>
<sequence>MTAAPAPRGLIRELTRAQRRLLLGGVLLGMAGVVSTLVQPQIVSRLIAAAGQHRPVAGLITLLAVLFLADAALSSTQGYLIGRAGENIVRDARVLLAGKVLRADLAHLNAQRQGDVHTRLVGDTALMKIALTQSLAQIILNGLVVVGGTVMMALIDVWLLLLTVGCLGVASAASVWLARGLRKAALVNREDTGEFGADLQRVLAALPTVKAASAEGREESRLARLADQARRSGNRVTVLNALLSPVLNVGLQASLAAVMGVGMARVATGSLGVADFTAFTMYLFYLVSPLVLVFISIGVYQQGRAAVQRVDELAGLPQEDDPVFGDGSAPGDAPASGDGSAPGDAPAPGYGSGIPAPRPAPDGGHPAVEFRDVGFGYGDRPVLEGVSFTIPRRGLTALVGVSGAGKTTVFQLIERFYRPGHGAVVLDGKDIAHLSPAEIRGRVGYVQQDSAAMRGTLRENIVYAAPDAADADIAEAVELAGLADVVAALPDGLDTRLGDQGIGLSGGQRQRLCVARALLQKPAVILLDEATAHLDSDAEAALRDSLRRIARRCAVVAIAHRISTVVEADRIVVLDAGRVRAVGTHQQLLQNDGLYRRLATAQFADNALAGSAAGSAARPAAAPSAGSAAGPSAGPPAGEPSPAPSALPTAGAAR</sequence>
<name>A0A646KLB1_STRJU</name>
<dbReference type="EMBL" id="VCLA01000164">
    <property type="protein sequence ID" value="MQT03104.1"/>
    <property type="molecule type" value="Genomic_DNA"/>
</dbReference>
<evidence type="ECO:0000256" key="3">
    <source>
        <dbReference type="ARBA" id="ARBA00022475"/>
    </source>
</evidence>
<dbReference type="AlphaFoldDB" id="A0A646KLB1"/>
<dbReference type="InterPro" id="IPR039421">
    <property type="entry name" value="Type_1_exporter"/>
</dbReference>
<accession>A0A646KLB1</accession>
<dbReference type="InterPro" id="IPR017871">
    <property type="entry name" value="ABC_transporter-like_CS"/>
</dbReference>
<evidence type="ECO:0000256" key="7">
    <source>
        <dbReference type="ARBA" id="ARBA00022989"/>
    </source>
</evidence>
<feature type="transmembrane region" description="Helical" evidence="11">
    <location>
        <begin position="282"/>
        <end position="300"/>
    </location>
</feature>
<keyword evidence="7 11" id="KW-1133">Transmembrane helix</keyword>
<keyword evidence="4 11" id="KW-0812">Transmembrane</keyword>
<evidence type="ECO:0000259" key="12">
    <source>
        <dbReference type="PROSITE" id="PS50893"/>
    </source>
</evidence>
<feature type="region of interest" description="Disordered" evidence="10">
    <location>
        <begin position="318"/>
        <end position="365"/>
    </location>
</feature>
<evidence type="ECO:0000256" key="4">
    <source>
        <dbReference type="ARBA" id="ARBA00022692"/>
    </source>
</evidence>
<protein>
    <submittedName>
        <fullName evidence="14">ABC transporter ATP-binding protein</fullName>
    </submittedName>
</protein>
<dbReference type="GO" id="GO:0005524">
    <property type="term" value="F:ATP binding"/>
    <property type="evidence" value="ECO:0007669"/>
    <property type="project" value="UniProtKB-KW"/>
</dbReference>
<feature type="transmembrane region" description="Helical" evidence="11">
    <location>
        <begin position="157"/>
        <end position="178"/>
    </location>
</feature>
<evidence type="ECO:0000256" key="1">
    <source>
        <dbReference type="ARBA" id="ARBA00004651"/>
    </source>
</evidence>
<evidence type="ECO:0000313" key="14">
    <source>
        <dbReference type="EMBL" id="MQT03104.1"/>
    </source>
</evidence>
<dbReference type="PROSITE" id="PS50929">
    <property type="entry name" value="ABC_TM1F"/>
    <property type="match status" value="1"/>
</dbReference>
<evidence type="ECO:0000259" key="13">
    <source>
        <dbReference type="PROSITE" id="PS50929"/>
    </source>
</evidence>
<feature type="transmembrane region" description="Helical" evidence="11">
    <location>
        <begin position="55"/>
        <end position="73"/>
    </location>
</feature>
<evidence type="ECO:0000256" key="11">
    <source>
        <dbReference type="SAM" id="Phobius"/>
    </source>
</evidence>
<evidence type="ECO:0000256" key="6">
    <source>
        <dbReference type="ARBA" id="ARBA00022840"/>
    </source>
</evidence>
<keyword evidence="6 14" id="KW-0067">ATP-binding</keyword>
<evidence type="ECO:0000256" key="9">
    <source>
        <dbReference type="ARBA" id="ARBA00061644"/>
    </source>
</evidence>
<evidence type="ECO:0000256" key="2">
    <source>
        <dbReference type="ARBA" id="ARBA00022448"/>
    </source>
</evidence>
<dbReference type="SMART" id="SM00382">
    <property type="entry name" value="AAA"/>
    <property type="match status" value="1"/>
</dbReference>
<dbReference type="InterPro" id="IPR003593">
    <property type="entry name" value="AAA+_ATPase"/>
</dbReference>
<dbReference type="CDD" id="cd18551">
    <property type="entry name" value="ABC_6TM_LmrA_like"/>
    <property type="match status" value="1"/>
</dbReference>
<proteinExistence type="inferred from homology"/>
<keyword evidence="3" id="KW-1003">Cell membrane</keyword>
<dbReference type="GO" id="GO:0005886">
    <property type="term" value="C:plasma membrane"/>
    <property type="evidence" value="ECO:0007669"/>
    <property type="project" value="UniProtKB-SubCell"/>
</dbReference>
<gene>
    <name evidence="14" type="ORF">FF041_23825</name>
</gene>